<dbReference type="InterPro" id="IPR015943">
    <property type="entry name" value="WD40/YVTN_repeat-like_dom_sf"/>
</dbReference>
<dbReference type="EMBL" id="FNAV01000014">
    <property type="protein sequence ID" value="SDF20334.1"/>
    <property type="molecule type" value="Genomic_DNA"/>
</dbReference>
<gene>
    <name evidence="3" type="ORF">SAMN04488105_114110</name>
</gene>
<dbReference type="InterPro" id="IPR051200">
    <property type="entry name" value="Host-pathogen_enzymatic-act"/>
</dbReference>
<reference evidence="4" key="1">
    <citation type="submission" date="2016-10" db="EMBL/GenBank/DDBJ databases">
        <authorList>
            <person name="Varghese N."/>
            <person name="Submissions S."/>
        </authorList>
    </citation>
    <scope>NUCLEOTIDE SEQUENCE [LARGE SCALE GENOMIC DNA]</scope>
    <source>
        <strain evidence="4">DSM 10146</strain>
    </source>
</reference>
<keyword evidence="4" id="KW-1185">Reference proteome</keyword>
<name>A0A1G7J6B9_9RHOB</name>
<evidence type="ECO:0000256" key="1">
    <source>
        <dbReference type="ARBA" id="ARBA00022737"/>
    </source>
</evidence>
<dbReference type="InterPro" id="IPR011964">
    <property type="entry name" value="YVTN_b-propeller_repeat"/>
</dbReference>
<evidence type="ECO:0000256" key="2">
    <source>
        <dbReference type="PROSITE-ProRule" id="PRU00504"/>
    </source>
</evidence>
<protein>
    <submittedName>
        <fullName evidence="3">40-residue YVTN family beta-propeller repeat-containing protein</fullName>
    </submittedName>
</protein>
<evidence type="ECO:0000313" key="4">
    <source>
        <dbReference type="Proteomes" id="UP000198994"/>
    </source>
</evidence>
<proteinExistence type="predicted"/>
<dbReference type="InterPro" id="IPR011048">
    <property type="entry name" value="Haem_d1_sf"/>
</dbReference>
<dbReference type="PANTHER" id="PTHR47197:SF3">
    <property type="entry name" value="DIHYDRO-HEME D1 DEHYDROGENASE"/>
    <property type="match status" value="1"/>
</dbReference>
<dbReference type="AlphaFoldDB" id="A0A1G7J6B9"/>
<keyword evidence="1" id="KW-0677">Repeat</keyword>
<dbReference type="STRING" id="282683.SAMN04488105_114110"/>
<dbReference type="Proteomes" id="UP000198994">
    <property type="component" value="Unassembled WGS sequence"/>
</dbReference>
<dbReference type="InterPro" id="IPR001258">
    <property type="entry name" value="NHL_repeat"/>
</dbReference>
<accession>A0A1G7J6B9</accession>
<dbReference type="PROSITE" id="PS51125">
    <property type="entry name" value="NHL"/>
    <property type="match status" value="1"/>
</dbReference>
<dbReference type="NCBIfam" id="TIGR02276">
    <property type="entry name" value="beta_rpt_yvtn"/>
    <property type="match status" value="1"/>
</dbReference>
<dbReference type="SUPFAM" id="SSF51004">
    <property type="entry name" value="C-terminal (heme d1) domain of cytochrome cd1-nitrite reductase"/>
    <property type="match status" value="1"/>
</dbReference>
<dbReference type="PANTHER" id="PTHR47197">
    <property type="entry name" value="PROTEIN NIRF"/>
    <property type="match status" value="1"/>
</dbReference>
<organism evidence="3 4">
    <name type="scientific">Salipiger thiooxidans</name>
    <dbReference type="NCBI Taxonomy" id="282683"/>
    <lineage>
        <taxon>Bacteria</taxon>
        <taxon>Pseudomonadati</taxon>
        <taxon>Pseudomonadota</taxon>
        <taxon>Alphaproteobacteria</taxon>
        <taxon>Rhodobacterales</taxon>
        <taxon>Roseobacteraceae</taxon>
        <taxon>Salipiger</taxon>
    </lineage>
</organism>
<sequence length="306" mass="31482">MAAAALPAAADTGFVTCQNGDALSVLDLVTGEERARWSVPGKPAGVAVVPDGDVFVVSPGSKQVRRYSTAGEVLAETRLDGGPIGVAVDPARGRIFVSDWYNARLWVLSSETLETLATLPADAAPAGLAVSPDGAWLAAAERDADAVRIYHTETLTVARVVGVGTRPFGLGFAPDGRLFVGNVGSNDVTVLDAPLGEVLATLPVGDRPYGVGFAAGRAFVTNQYASTVTVFDLGDLSALATIDVGEYPEGIAATGDGHVAVANWFDNSLSLIDARTLEVTATYETCDGPRAFGAFILPGNPPGVLP</sequence>
<evidence type="ECO:0000313" key="3">
    <source>
        <dbReference type="EMBL" id="SDF20334.1"/>
    </source>
</evidence>
<feature type="repeat" description="NHL" evidence="2">
    <location>
        <begin position="82"/>
        <end position="111"/>
    </location>
</feature>
<dbReference type="Gene3D" id="2.130.10.10">
    <property type="entry name" value="YVTN repeat-like/Quinoprotein amine dehydrogenase"/>
    <property type="match status" value="3"/>
</dbReference>
<dbReference type="Pfam" id="PF01436">
    <property type="entry name" value="NHL"/>
    <property type="match status" value="1"/>
</dbReference>